<reference evidence="2" key="1">
    <citation type="submission" date="2020-05" db="EMBL/GenBank/DDBJ databases">
        <authorList>
            <person name="Chiriac C."/>
            <person name="Salcher M."/>
            <person name="Ghai R."/>
            <person name="Kavagutti S V."/>
        </authorList>
    </citation>
    <scope>NUCLEOTIDE SEQUENCE</scope>
</reference>
<evidence type="ECO:0000256" key="1">
    <source>
        <dbReference type="SAM" id="MobiDB-lite"/>
    </source>
</evidence>
<dbReference type="EMBL" id="CAFBQT010000119">
    <property type="protein sequence ID" value="CAB5065632.1"/>
    <property type="molecule type" value="Genomic_DNA"/>
</dbReference>
<evidence type="ECO:0000313" key="2">
    <source>
        <dbReference type="EMBL" id="CAB5065632.1"/>
    </source>
</evidence>
<organism evidence="2">
    <name type="scientific">freshwater metagenome</name>
    <dbReference type="NCBI Taxonomy" id="449393"/>
    <lineage>
        <taxon>unclassified sequences</taxon>
        <taxon>metagenomes</taxon>
        <taxon>ecological metagenomes</taxon>
    </lineage>
</organism>
<dbReference type="AlphaFoldDB" id="A0A6J7UKE4"/>
<name>A0A6J7UKE4_9ZZZZ</name>
<feature type="compositionally biased region" description="Polar residues" evidence="1">
    <location>
        <begin position="24"/>
        <end position="34"/>
    </location>
</feature>
<feature type="region of interest" description="Disordered" evidence="1">
    <location>
        <begin position="24"/>
        <end position="60"/>
    </location>
</feature>
<accession>A0A6J7UKE4</accession>
<gene>
    <name evidence="2" type="ORF">UFOPK4355_00862</name>
</gene>
<sequence>MAFTSSLLTGNNRSAVSLITSVKTPPTPIVNTRPSGDGVMPTNTSTPLGTNRSTSTDASPPFAIAISRSKTSGAPSSEISNATPPASLLCNKPGITAFNTARPPTFTTAALTSLFLETTSDSGTGTPTLSHKFFSSTSLAPAFGVAVASTSGFREYFGIGSETTRNNSSARAARSGVG</sequence>
<proteinExistence type="predicted"/>
<protein>
    <submittedName>
        <fullName evidence="2">Unannotated protein</fullName>
    </submittedName>
</protein>
<feature type="compositionally biased region" description="Polar residues" evidence="1">
    <location>
        <begin position="41"/>
        <end position="58"/>
    </location>
</feature>